<name>A0A8H5ZG16_COCSA</name>
<keyword evidence="3" id="KW-0378">Hydrolase</keyword>
<dbReference type="Proteomes" id="UP000624244">
    <property type="component" value="Unassembled WGS sequence"/>
</dbReference>
<dbReference type="GO" id="GO:0016787">
    <property type="term" value="F:hydrolase activity"/>
    <property type="evidence" value="ECO:0007669"/>
    <property type="project" value="UniProtKB-KW"/>
</dbReference>
<dbReference type="AlphaFoldDB" id="A0A8H5ZG16"/>
<evidence type="ECO:0000313" key="6">
    <source>
        <dbReference type="EMBL" id="KAF5847549.1"/>
    </source>
</evidence>
<gene>
    <name evidence="6" type="ORF">GGP41_000277</name>
</gene>
<proteinExistence type="inferred from homology"/>
<evidence type="ECO:0000256" key="2">
    <source>
        <dbReference type="ARBA" id="ARBA00022723"/>
    </source>
</evidence>
<accession>A0A8H5ZG16</accession>
<sequence length="361" mass="40211">MTMASEAAAVHSPSLEVPASNKVVTVRIIDTGNRATVPTGYFMEPHIEGHEIMKSPQFSFLVEHSSGKKILFDLATRKDPENFSPVIRQSMAAGGLAFEGDKDVVDILEENGIKREEIEEVVWSHWHLDHVGDMSRFPSSTKLVVGPGFTNALVPGYPANEYSPILESDYKDRPLIELDFKGKNALKFGSFDALDWFGDGSFYILDAPGHTVGHICALARTTPDTFIFMGGDTCHHCGEFRPSRYVPLPEVVTPSPYSTPPFAPGSECPGALIMNIHPHKSSTKPFYTQKAKEDLMQDYPKLLESADKMSSFDGDEHVLVLIAHDATVLDTLEFFPKHANNWKEHGWKSAVRWTFLQDFKL</sequence>
<dbReference type="Pfam" id="PF00753">
    <property type="entry name" value="Lactamase_B"/>
    <property type="match status" value="1"/>
</dbReference>
<reference evidence="6" key="1">
    <citation type="submission" date="2019-11" db="EMBL/GenBank/DDBJ databases">
        <title>Bipolaris sorokiniana Genome sequencing.</title>
        <authorList>
            <person name="Wang H."/>
        </authorList>
    </citation>
    <scope>NUCLEOTIDE SEQUENCE</scope>
</reference>
<dbReference type="InterPro" id="IPR051013">
    <property type="entry name" value="MBL_superfamily_lactonases"/>
</dbReference>
<dbReference type="InterPro" id="IPR036866">
    <property type="entry name" value="RibonucZ/Hydroxyglut_hydro"/>
</dbReference>
<dbReference type="PANTHER" id="PTHR42978">
    <property type="entry name" value="QUORUM-QUENCHING LACTONASE YTNP-RELATED-RELATED"/>
    <property type="match status" value="1"/>
</dbReference>
<dbReference type="EMBL" id="WNKQ01000013">
    <property type="protein sequence ID" value="KAF5847549.1"/>
    <property type="molecule type" value="Genomic_DNA"/>
</dbReference>
<evidence type="ECO:0000259" key="5">
    <source>
        <dbReference type="SMART" id="SM00849"/>
    </source>
</evidence>
<dbReference type="InterPro" id="IPR001279">
    <property type="entry name" value="Metallo-B-lactamas"/>
</dbReference>
<evidence type="ECO:0000256" key="3">
    <source>
        <dbReference type="ARBA" id="ARBA00022801"/>
    </source>
</evidence>
<organism evidence="6 7">
    <name type="scientific">Cochliobolus sativus</name>
    <name type="common">Common root rot and spot blotch fungus</name>
    <name type="synonym">Bipolaris sorokiniana</name>
    <dbReference type="NCBI Taxonomy" id="45130"/>
    <lineage>
        <taxon>Eukaryota</taxon>
        <taxon>Fungi</taxon>
        <taxon>Dikarya</taxon>
        <taxon>Ascomycota</taxon>
        <taxon>Pezizomycotina</taxon>
        <taxon>Dothideomycetes</taxon>
        <taxon>Pleosporomycetidae</taxon>
        <taxon>Pleosporales</taxon>
        <taxon>Pleosporineae</taxon>
        <taxon>Pleosporaceae</taxon>
        <taxon>Bipolaris</taxon>
    </lineage>
</organism>
<evidence type="ECO:0000256" key="4">
    <source>
        <dbReference type="ARBA" id="ARBA00022833"/>
    </source>
</evidence>
<protein>
    <recommendedName>
        <fullName evidence="5">Metallo-beta-lactamase domain-containing protein</fullName>
    </recommendedName>
</protein>
<dbReference type="SMART" id="SM00849">
    <property type="entry name" value="Lactamase_B"/>
    <property type="match status" value="1"/>
</dbReference>
<dbReference type="GO" id="GO:0046872">
    <property type="term" value="F:metal ion binding"/>
    <property type="evidence" value="ECO:0007669"/>
    <property type="project" value="UniProtKB-KW"/>
</dbReference>
<dbReference type="CDD" id="cd07730">
    <property type="entry name" value="metallo-hydrolase-like_MBL-fold"/>
    <property type="match status" value="1"/>
</dbReference>
<feature type="domain" description="Metallo-beta-lactamase" evidence="5">
    <location>
        <begin position="56"/>
        <end position="290"/>
    </location>
</feature>
<comment type="similarity">
    <text evidence="1">Belongs to the metallo-beta-lactamase superfamily.</text>
</comment>
<dbReference type="Gene3D" id="3.60.15.10">
    <property type="entry name" value="Ribonuclease Z/Hydroxyacylglutathione hydrolase-like"/>
    <property type="match status" value="1"/>
</dbReference>
<comment type="caution">
    <text evidence="6">The sequence shown here is derived from an EMBL/GenBank/DDBJ whole genome shotgun (WGS) entry which is preliminary data.</text>
</comment>
<dbReference type="PANTHER" id="PTHR42978:SF5">
    <property type="entry name" value="METALLO-BETA-LACTAMASE DOMAIN-CONTAINING PROTEIN"/>
    <property type="match status" value="1"/>
</dbReference>
<keyword evidence="2" id="KW-0479">Metal-binding</keyword>
<dbReference type="SUPFAM" id="SSF56281">
    <property type="entry name" value="Metallo-hydrolase/oxidoreductase"/>
    <property type="match status" value="1"/>
</dbReference>
<keyword evidence="4" id="KW-0862">Zinc</keyword>
<evidence type="ECO:0000256" key="1">
    <source>
        <dbReference type="ARBA" id="ARBA00007749"/>
    </source>
</evidence>
<evidence type="ECO:0000313" key="7">
    <source>
        <dbReference type="Proteomes" id="UP000624244"/>
    </source>
</evidence>